<dbReference type="PANTHER" id="PTHR37692">
    <property type="entry name" value="HYPOTHETICAL MEMBRANE SPANNING PROTEIN"/>
    <property type="match status" value="1"/>
</dbReference>
<dbReference type="GO" id="GO:0016020">
    <property type="term" value="C:membrane"/>
    <property type="evidence" value="ECO:0007669"/>
    <property type="project" value="InterPro"/>
</dbReference>
<protein>
    <submittedName>
        <fullName evidence="2">Putative membrane protein</fullName>
    </submittedName>
</protein>
<dbReference type="KEGG" id="hae:halTADL_2977"/>
<gene>
    <name evidence="2" type="ORF">SAMN05444271_102152</name>
</gene>
<dbReference type="GO" id="GO:0004129">
    <property type="term" value="F:cytochrome-c oxidase activity"/>
    <property type="evidence" value="ECO:0007669"/>
    <property type="project" value="InterPro"/>
</dbReference>
<keyword evidence="1" id="KW-0472">Membrane</keyword>
<dbReference type="STRING" id="1073996.SAMN05444271_102152"/>
<evidence type="ECO:0000256" key="1">
    <source>
        <dbReference type="SAM" id="Phobius"/>
    </source>
</evidence>
<organism evidence="2 3">
    <name type="scientific">Halohasta litchfieldiae</name>
    <dbReference type="NCBI Taxonomy" id="1073996"/>
    <lineage>
        <taxon>Archaea</taxon>
        <taxon>Methanobacteriati</taxon>
        <taxon>Methanobacteriota</taxon>
        <taxon>Stenosarchaea group</taxon>
        <taxon>Halobacteria</taxon>
        <taxon>Halobacteriales</taxon>
        <taxon>Haloferacaceae</taxon>
        <taxon>Halohasta</taxon>
    </lineage>
</organism>
<dbReference type="Proteomes" id="UP000198888">
    <property type="component" value="Unassembled WGS sequence"/>
</dbReference>
<reference evidence="2 3" key="1">
    <citation type="submission" date="2016-10" db="EMBL/GenBank/DDBJ databases">
        <authorList>
            <person name="de Groot N.N."/>
        </authorList>
    </citation>
    <scope>NUCLEOTIDE SEQUENCE [LARGE SCALE GENOMIC DNA]</scope>
    <source>
        <strain evidence="2 3">DSM 22187</strain>
    </source>
</reference>
<keyword evidence="1" id="KW-0812">Transmembrane</keyword>
<dbReference type="RefSeq" id="WP_089670915.1">
    <property type="nucleotide sequence ID" value="NZ_CP024845.1"/>
</dbReference>
<feature type="transmembrane region" description="Helical" evidence="1">
    <location>
        <begin position="12"/>
        <end position="32"/>
    </location>
</feature>
<dbReference type="EMBL" id="FNYR01000002">
    <property type="protein sequence ID" value="SEI54360.1"/>
    <property type="molecule type" value="Genomic_DNA"/>
</dbReference>
<proteinExistence type="predicted"/>
<name>A0A1H6RRC9_9EURY</name>
<keyword evidence="3" id="KW-1185">Reference proteome</keyword>
<sequence length="185" mass="20693">MQLETRDHVPLLTAMLSIAALGLIFSAVLGVIPTRLLPRSEWFIGLIPHLNVVISVIAIGTIIGGWRAIRRGEVESHRRRMLAAFVLFGAFLAFYLYRVTLEGPTDFGGPDTVYQFLYLPMLAIHILLAIICVPLLLYVLLLAVSRPVEEIYRSRHRSVGQIAAVLWLISFSLGIAVYAMLYVVY</sequence>
<evidence type="ECO:0000313" key="2">
    <source>
        <dbReference type="EMBL" id="SEI54360.1"/>
    </source>
</evidence>
<accession>A0A2H4Q5Q1</accession>
<dbReference type="GO" id="GO:0022904">
    <property type="term" value="P:respiratory electron transport chain"/>
    <property type="evidence" value="ECO:0007669"/>
    <property type="project" value="InterPro"/>
</dbReference>
<dbReference type="Pfam" id="PF04238">
    <property type="entry name" value="DUF420"/>
    <property type="match status" value="1"/>
</dbReference>
<feature type="transmembrane region" description="Helical" evidence="1">
    <location>
        <begin position="117"/>
        <end position="141"/>
    </location>
</feature>
<dbReference type="InterPro" id="IPR007352">
    <property type="entry name" value="DUF420"/>
</dbReference>
<feature type="transmembrane region" description="Helical" evidence="1">
    <location>
        <begin position="52"/>
        <end position="69"/>
    </location>
</feature>
<accession>A0A1H6RRC9</accession>
<dbReference type="InterPro" id="IPR013833">
    <property type="entry name" value="Cyt_c_oxidase_su3_a-hlx"/>
</dbReference>
<keyword evidence="1" id="KW-1133">Transmembrane helix</keyword>
<dbReference type="GeneID" id="35003744"/>
<dbReference type="Gene3D" id="1.20.120.80">
    <property type="entry name" value="Cytochrome c oxidase, subunit III, four-helix bundle"/>
    <property type="match status" value="1"/>
</dbReference>
<evidence type="ECO:0000313" key="3">
    <source>
        <dbReference type="Proteomes" id="UP000198888"/>
    </source>
</evidence>
<dbReference type="AlphaFoldDB" id="A0A1H6RRC9"/>
<feature type="transmembrane region" description="Helical" evidence="1">
    <location>
        <begin position="81"/>
        <end position="97"/>
    </location>
</feature>
<dbReference type="OrthoDB" id="202206at2157"/>
<feature type="transmembrane region" description="Helical" evidence="1">
    <location>
        <begin position="162"/>
        <end position="184"/>
    </location>
</feature>
<dbReference type="PANTHER" id="PTHR37692:SF1">
    <property type="entry name" value="DUF420 DOMAIN-CONTAINING PROTEIN"/>
    <property type="match status" value="1"/>
</dbReference>